<dbReference type="eggNOG" id="ENOG50301BK">
    <property type="taxonomic scope" value="Bacteria"/>
</dbReference>
<keyword evidence="2" id="KW-0812">Transmembrane</keyword>
<sequence length="105" mass="11296">MRGRLLNLAAIARAIGFALVAAAIIAATLHFRETPPRMEQRSADPAAPSDPLSEELKRCQVLAAQAKDDAACEAAWAENRRRFFTYQPAPNAVAAPDAPPKSSVR</sequence>
<dbReference type="NCBIfam" id="TIGR04360">
    <property type="entry name" value="other_trbK"/>
    <property type="match status" value="1"/>
</dbReference>
<proteinExistence type="predicted"/>
<evidence type="ECO:0000256" key="2">
    <source>
        <dbReference type="SAM" id="Phobius"/>
    </source>
</evidence>
<evidence type="ECO:0000313" key="3">
    <source>
        <dbReference type="EMBL" id="AGK57165.1"/>
    </source>
</evidence>
<protein>
    <recommendedName>
        <fullName evidence="5">Conjugal transfer protein TrbK</fullName>
    </recommendedName>
</protein>
<dbReference type="STRING" id="670307.HYPDE_27428"/>
<dbReference type="HOGENOM" id="CLU_159824_0_1_5"/>
<organism evidence="3 4">
    <name type="scientific">Hyphomicrobium denitrificans 1NES1</name>
    <dbReference type="NCBI Taxonomy" id="670307"/>
    <lineage>
        <taxon>Bacteria</taxon>
        <taxon>Pseudomonadati</taxon>
        <taxon>Pseudomonadota</taxon>
        <taxon>Alphaproteobacteria</taxon>
        <taxon>Hyphomicrobiales</taxon>
        <taxon>Hyphomicrobiaceae</taxon>
        <taxon>Hyphomicrobium</taxon>
    </lineage>
</organism>
<feature type="region of interest" description="Disordered" evidence="1">
    <location>
        <begin position="34"/>
        <end position="53"/>
    </location>
</feature>
<dbReference type="EMBL" id="CP005587">
    <property type="protein sequence ID" value="AGK57165.1"/>
    <property type="molecule type" value="Genomic_DNA"/>
</dbReference>
<evidence type="ECO:0008006" key="5">
    <source>
        <dbReference type="Google" id="ProtNLM"/>
    </source>
</evidence>
<evidence type="ECO:0000313" key="4">
    <source>
        <dbReference type="Proteomes" id="UP000005952"/>
    </source>
</evidence>
<evidence type="ECO:0000256" key="1">
    <source>
        <dbReference type="SAM" id="MobiDB-lite"/>
    </source>
</evidence>
<keyword evidence="2" id="KW-1133">Transmembrane helix</keyword>
<reference evidence="3 4" key="1">
    <citation type="journal article" date="2013" name="Genome Announc.">
        <title>Genome sequences for three denitrifying bacterial strains isolated from a uranium- and nitrate-contaminated subsurface environment.</title>
        <authorList>
            <person name="Venkatramanan R."/>
            <person name="Prakash O."/>
            <person name="Woyke T."/>
            <person name="Chain P."/>
            <person name="Goodwin L.A."/>
            <person name="Watson D."/>
            <person name="Brooks S."/>
            <person name="Kostka J.E."/>
            <person name="Green S.J."/>
        </authorList>
    </citation>
    <scope>NUCLEOTIDE SEQUENCE [LARGE SCALE GENOMIC DNA]</scope>
    <source>
        <strain evidence="3 4">1NES1</strain>
    </source>
</reference>
<keyword evidence="4" id="KW-1185">Reference proteome</keyword>
<feature type="transmembrane region" description="Helical" evidence="2">
    <location>
        <begin position="6"/>
        <end position="31"/>
    </location>
</feature>
<name>N0BAK8_9HYPH</name>
<dbReference type="InterPro" id="IPR027587">
    <property type="entry name" value="TrbK"/>
</dbReference>
<gene>
    <name evidence="3" type="ORF">HYPDE_27428</name>
</gene>
<dbReference type="Pfam" id="PF20084">
    <property type="entry name" value="TrbK"/>
    <property type="match status" value="1"/>
</dbReference>
<keyword evidence="2" id="KW-0472">Membrane</keyword>
<dbReference type="KEGG" id="hdt:HYPDE_27428"/>
<dbReference type="Proteomes" id="UP000005952">
    <property type="component" value="Chromosome"/>
</dbReference>
<dbReference type="RefSeq" id="WP_015597202.1">
    <property type="nucleotide sequence ID" value="NC_021172.1"/>
</dbReference>
<dbReference type="OrthoDB" id="9815800at2"/>
<dbReference type="AlphaFoldDB" id="N0BAK8"/>
<accession>N0BAK8</accession>